<sequence>MASNETTTVDHQSIPSISTVHLDIIQTHILTRLDGTALAATACTSSYFLSLTSSHEKLWQEICTSTFPSVKDPRVQNLISMFPCGHKSLFSDSFPVLDHHLQRPPSKHSTNLDYSLLPPTTELISAVDIFYENNPIFSKVEETETITGWFQFPPFRIDLLDEKELVPTPISFVSESDDDILSKSLEEKLSLSWIIIIDDCSKERKAVNLSSRWPVSVERHWLTRDVHMKYVVVVAGGDRQWPWGLFSTTELVECEIMVTLGGKEGGETYVKEVTMQMKDMEGKNLCGRDSLVILHNAIVNGKRKRAKIRVEGKHKKYCLHPPFETLPSNSTALMASNETTTVDHQSNRSISTVHLNIIQTHILTRLDGPALAATACTSSYFRSLTSSHEKLWQEICASTFPSVKDLRVQNLISMFPCGHKSLFSDSFPVLDHHLQRPPSKHSTTLDYSLLPPTTELISAVDIFYENNPIFSKVEETETITGWFQFPPFRIDLLDEKELVPTPISFVSESDDDILSKRLEEKLSLSWIIIIDNSSKERKAVNLSSQWPVSVERHWLTCNVHIKYAVVMAGRQ</sequence>
<comment type="caution">
    <text evidence="1">The sequence shown here is derived from an EMBL/GenBank/DDBJ whole genome shotgun (WGS) entry which is preliminary data.</text>
</comment>
<reference evidence="1" key="1">
    <citation type="journal article" date="2022" name="Plant J.">
        <title>Strategies of tolerance reflected in two North American maple genomes.</title>
        <authorList>
            <person name="McEvoy S.L."/>
            <person name="Sezen U.U."/>
            <person name="Trouern-Trend A."/>
            <person name="McMahon S.M."/>
            <person name="Schaberg P.G."/>
            <person name="Yang J."/>
            <person name="Wegrzyn J.L."/>
            <person name="Swenson N.G."/>
        </authorList>
    </citation>
    <scope>NUCLEOTIDE SEQUENCE</scope>
    <source>
        <strain evidence="1">NS2018</strain>
    </source>
</reference>
<proteinExistence type="predicted"/>
<accession>A0AA39S1I5</accession>
<dbReference type="SUPFAM" id="SSF81383">
    <property type="entry name" value="F-box domain"/>
    <property type="match status" value="2"/>
</dbReference>
<organism evidence="1 2">
    <name type="scientific">Acer saccharum</name>
    <name type="common">Sugar maple</name>
    <dbReference type="NCBI Taxonomy" id="4024"/>
    <lineage>
        <taxon>Eukaryota</taxon>
        <taxon>Viridiplantae</taxon>
        <taxon>Streptophyta</taxon>
        <taxon>Embryophyta</taxon>
        <taxon>Tracheophyta</taxon>
        <taxon>Spermatophyta</taxon>
        <taxon>Magnoliopsida</taxon>
        <taxon>eudicotyledons</taxon>
        <taxon>Gunneridae</taxon>
        <taxon>Pentapetalae</taxon>
        <taxon>rosids</taxon>
        <taxon>malvids</taxon>
        <taxon>Sapindales</taxon>
        <taxon>Sapindaceae</taxon>
        <taxon>Hippocastanoideae</taxon>
        <taxon>Acereae</taxon>
        <taxon>Acer</taxon>
    </lineage>
</organism>
<evidence type="ECO:0000313" key="1">
    <source>
        <dbReference type="EMBL" id="KAK0582197.1"/>
    </source>
</evidence>
<dbReference type="Proteomes" id="UP001168877">
    <property type="component" value="Unassembled WGS sequence"/>
</dbReference>
<dbReference type="PANTHER" id="PTHR33736:SF34">
    <property type="entry name" value="F-BOX-LIKE DOMAIN SUPERFAMILY PROTEIN"/>
    <property type="match status" value="1"/>
</dbReference>
<dbReference type="InterPro" id="IPR045283">
    <property type="entry name" value="AT3G44326-like"/>
</dbReference>
<dbReference type="AlphaFoldDB" id="A0AA39S1I5"/>
<dbReference type="PANTHER" id="PTHR33736">
    <property type="entry name" value="F-BOX PROTEIN-RELATED"/>
    <property type="match status" value="1"/>
</dbReference>
<keyword evidence="2" id="KW-1185">Reference proteome</keyword>
<gene>
    <name evidence="1" type="ORF">LWI29_022706</name>
</gene>
<reference evidence="1" key="2">
    <citation type="submission" date="2023-06" db="EMBL/GenBank/DDBJ databases">
        <authorList>
            <person name="Swenson N.G."/>
            <person name="Wegrzyn J.L."/>
            <person name="Mcevoy S.L."/>
        </authorList>
    </citation>
    <scope>NUCLEOTIDE SEQUENCE</scope>
    <source>
        <strain evidence="1">NS2018</strain>
        <tissue evidence="1">Leaf</tissue>
    </source>
</reference>
<dbReference type="EMBL" id="JAUESC010000384">
    <property type="protein sequence ID" value="KAK0582197.1"/>
    <property type="molecule type" value="Genomic_DNA"/>
</dbReference>
<evidence type="ECO:0008006" key="3">
    <source>
        <dbReference type="Google" id="ProtNLM"/>
    </source>
</evidence>
<dbReference type="Gene3D" id="1.20.1280.50">
    <property type="match status" value="1"/>
</dbReference>
<evidence type="ECO:0000313" key="2">
    <source>
        <dbReference type="Proteomes" id="UP001168877"/>
    </source>
</evidence>
<name>A0AA39S1I5_ACESA</name>
<protein>
    <recommendedName>
        <fullName evidence="3">F-box protein</fullName>
    </recommendedName>
</protein>
<dbReference type="InterPro" id="IPR036047">
    <property type="entry name" value="F-box-like_dom_sf"/>
</dbReference>